<sequence>MTCLRPLPVPGPDPEGPDLRSLPGGPDSPFLTWDMVRDDPRIKDALQTLVEKLNSETYSGSVDCWPSNQRLAEKIRRHPKYVGSLLLRLEQWGYITRIVKDCDDDDARFEELVRRGYRPGWKAKGRIRPPRVIILNWRFPMHPSREQHEATPQSGPGGPRPQGGGVHTGAEGGSAPARGGVRAHREGGSIPARRGGPRRRGPDLKRSDLLKDEVETHHGGGGDVSPIDRGTGEPTDPGRPPGVESRCLDALAVADGDPSGPRGPLAVRAVRGAVAALAGPLGSRSGGMIAERIWRAVDDDGAPRRRLLSAARRADRAVGYGIAPAEVGHGFVVACDGHDFPQPVHPESEAARDARRLASGRPDRQDRPPLGFSAALALGGSPFAPPPKPGPPPSRPPAPMTRPTPPRGHGAKHTPEQLRAQLELLRSRSAQQKPPAAPSQEHATGGREGSIR</sequence>
<proteinExistence type="predicted"/>
<feature type="compositionally biased region" description="Pro residues" evidence="1">
    <location>
        <begin position="383"/>
        <end position="406"/>
    </location>
</feature>
<feature type="compositionally biased region" description="Gly residues" evidence="1">
    <location>
        <begin position="155"/>
        <end position="172"/>
    </location>
</feature>
<evidence type="ECO:0000313" key="2">
    <source>
        <dbReference type="EMBL" id="QDV34056.1"/>
    </source>
</evidence>
<dbReference type="Proteomes" id="UP000317835">
    <property type="component" value="Chromosome"/>
</dbReference>
<keyword evidence="3" id="KW-1185">Reference proteome</keyword>
<evidence type="ECO:0000256" key="1">
    <source>
        <dbReference type="SAM" id="MobiDB-lite"/>
    </source>
</evidence>
<dbReference type="KEGG" id="tpla:ElP_19370"/>
<evidence type="ECO:0000313" key="3">
    <source>
        <dbReference type="Proteomes" id="UP000317835"/>
    </source>
</evidence>
<reference evidence="2 3" key="1">
    <citation type="submission" date="2019-02" db="EMBL/GenBank/DDBJ databases">
        <title>Deep-cultivation of Planctomycetes and their phenomic and genomic characterization uncovers novel biology.</title>
        <authorList>
            <person name="Wiegand S."/>
            <person name="Jogler M."/>
            <person name="Boedeker C."/>
            <person name="Pinto D."/>
            <person name="Vollmers J."/>
            <person name="Rivas-Marin E."/>
            <person name="Kohn T."/>
            <person name="Peeters S.H."/>
            <person name="Heuer A."/>
            <person name="Rast P."/>
            <person name="Oberbeckmann S."/>
            <person name="Bunk B."/>
            <person name="Jeske O."/>
            <person name="Meyerdierks A."/>
            <person name="Storesund J.E."/>
            <person name="Kallscheuer N."/>
            <person name="Luecker S."/>
            <person name="Lage O.M."/>
            <person name="Pohl T."/>
            <person name="Merkel B.J."/>
            <person name="Hornburger P."/>
            <person name="Mueller R.-W."/>
            <person name="Bruemmer F."/>
            <person name="Labrenz M."/>
            <person name="Spormann A.M."/>
            <person name="Op den Camp H."/>
            <person name="Overmann J."/>
            <person name="Amann R."/>
            <person name="Jetten M.S.M."/>
            <person name="Mascher T."/>
            <person name="Medema M.H."/>
            <person name="Devos D.P."/>
            <person name="Kaster A.-K."/>
            <person name="Ovreas L."/>
            <person name="Rohde M."/>
            <person name="Galperin M.Y."/>
            <person name="Jogler C."/>
        </authorList>
    </citation>
    <scope>NUCLEOTIDE SEQUENCE [LARGE SCALE GENOMIC DNA]</scope>
    <source>
        <strain evidence="2 3">ElP</strain>
    </source>
</reference>
<name>A0A518GZQ1_9BACT</name>
<organism evidence="2 3">
    <name type="scientific">Tautonia plasticadhaerens</name>
    <dbReference type="NCBI Taxonomy" id="2527974"/>
    <lineage>
        <taxon>Bacteria</taxon>
        <taxon>Pseudomonadati</taxon>
        <taxon>Planctomycetota</taxon>
        <taxon>Planctomycetia</taxon>
        <taxon>Isosphaerales</taxon>
        <taxon>Isosphaeraceae</taxon>
        <taxon>Tautonia</taxon>
    </lineage>
</organism>
<dbReference type="AlphaFoldDB" id="A0A518GZQ1"/>
<feature type="region of interest" description="Disordered" evidence="1">
    <location>
        <begin position="342"/>
        <end position="452"/>
    </location>
</feature>
<gene>
    <name evidence="2" type="ORF">ElP_19370</name>
</gene>
<accession>A0A518GZQ1</accession>
<protein>
    <submittedName>
        <fullName evidence="2">Uncharacterized protein</fullName>
    </submittedName>
</protein>
<dbReference type="EMBL" id="CP036426">
    <property type="protein sequence ID" value="QDV34056.1"/>
    <property type="molecule type" value="Genomic_DNA"/>
</dbReference>
<feature type="compositionally biased region" description="Basic and acidic residues" evidence="1">
    <location>
        <begin position="346"/>
        <end position="367"/>
    </location>
</feature>
<dbReference type="RefSeq" id="WP_145268669.1">
    <property type="nucleotide sequence ID" value="NZ_CP036426.1"/>
</dbReference>
<feature type="region of interest" description="Disordered" evidence="1">
    <location>
        <begin position="1"/>
        <end position="25"/>
    </location>
</feature>
<feature type="region of interest" description="Disordered" evidence="1">
    <location>
        <begin position="144"/>
        <end position="244"/>
    </location>
</feature>
<feature type="compositionally biased region" description="Basic and acidic residues" evidence="1">
    <location>
        <begin position="200"/>
        <end position="220"/>
    </location>
</feature>